<reference evidence="1" key="2">
    <citation type="journal article" date="2020" name="Nat. Commun.">
        <title>Large-scale genome sequencing of mycorrhizal fungi provides insights into the early evolution of symbiotic traits.</title>
        <authorList>
            <person name="Miyauchi S."/>
            <person name="Kiss E."/>
            <person name="Kuo A."/>
            <person name="Drula E."/>
            <person name="Kohler A."/>
            <person name="Sanchez-Garcia M."/>
            <person name="Morin E."/>
            <person name="Andreopoulos B."/>
            <person name="Barry K.W."/>
            <person name="Bonito G."/>
            <person name="Buee M."/>
            <person name="Carver A."/>
            <person name="Chen C."/>
            <person name="Cichocki N."/>
            <person name="Clum A."/>
            <person name="Culley D."/>
            <person name="Crous P.W."/>
            <person name="Fauchery L."/>
            <person name="Girlanda M."/>
            <person name="Hayes R.D."/>
            <person name="Keri Z."/>
            <person name="LaButti K."/>
            <person name="Lipzen A."/>
            <person name="Lombard V."/>
            <person name="Magnuson J."/>
            <person name="Maillard F."/>
            <person name="Murat C."/>
            <person name="Nolan M."/>
            <person name="Ohm R.A."/>
            <person name="Pangilinan J."/>
            <person name="Pereira M.F."/>
            <person name="Perotto S."/>
            <person name="Peter M."/>
            <person name="Pfister S."/>
            <person name="Riley R."/>
            <person name="Sitrit Y."/>
            <person name="Stielow J.B."/>
            <person name="Szollosi G."/>
            <person name="Zifcakova L."/>
            <person name="Stursova M."/>
            <person name="Spatafora J.W."/>
            <person name="Tedersoo L."/>
            <person name="Vaario L.M."/>
            <person name="Yamada A."/>
            <person name="Yan M."/>
            <person name="Wang P."/>
            <person name="Xu J."/>
            <person name="Bruns T."/>
            <person name="Baldrian P."/>
            <person name="Vilgalys R."/>
            <person name="Dunand C."/>
            <person name="Henrissat B."/>
            <person name="Grigoriev I.V."/>
            <person name="Hibbett D."/>
            <person name="Nagy L.G."/>
            <person name="Martin F.M."/>
        </authorList>
    </citation>
    <scope>NUCLEOTIDE SEQUENCE</scope>
    <source>
        <strain evidence="1">BED1</strain>
    </source>
</reference>
<dbReference type="Proteomes" id="UP001194468">
    <property type="component" value="Unassembled WGS sequence"/>
</dbReference>
<feature type="non-terminal residue" evidence="1">
    <location>
        <position position="1"/>
    </location>
</feature>
<proteinExistence type="predicted"/>
<evidence type="ECO:0000313" key="1">
    <source>
        <dbReference type="EMBL" id="KAF8435955.1"/>
    </source>
</evidence>
<feature type="non-terminal residue" evidence="1">
    <location>
        <position position="188"/>
    </location>
</feature>
<keyword evidence="2" id="KW-1185">Reference proteome</keyword>
<protein>
    <submittedName>
        <fullName evidence="1">Uncharacterized protein</fullName>
    </submittedName>
</protein>
<dbReference type="AlphaFoldDB" id="A0AAD4BPB3"/>
<evidence type="ECO:0000313" key="2">
    <source>
        <dbReference type="Proteomes" id="UP001194468"/>
    </source>
</evidence>
<organism evidence="1 2">
    <name type="scientific">Boletus edulis BED1</name>
    <dbReference type="NCBI Taxonomy" id="1328754"/>
    <lineage>
        <taxon>Eukaryota</taxon>
        <taxon>Fungi</taxon>
        <taxon>Dikarya</taxon>
        <taxon>Basidiomycota</taxon>
        <taxon>Agaricomycotina</taxon>
        <taxon>Agaricomycetes</taxon>
        <taxon>Agaricomycetidae</taxon>
        <taxon>Boletales</taxon>
        <taxon>Boletineae</taxon>
        <taxon>Boletaceae</taxon>
        <taxon>Boletoideae</taxon>
        <taxon>Boletus</taxon>
    </lineage>
</organism>
<dbReference type="EMBL" id="WHUW01000023">
    <property type="protein sequence ID" value="KAF8435955.1"/>
    <property type="molecule type" value="Genomic_DNA"/>
</dbReference>
<sequence length="188" mass="21702">ECTLLMIESELLVFNDILKKTNVPDLRVEWNFPKIHLWKHAVRDIWLKGVLRNFSTWPNESMHGTLREAYDHRSNGRDVATQILCVDQHILALKLLRQSIDSQNCLDDNEDPKSNLAMLNLEANVNSTNYSLGSPCKLIDMRTLETRNTTDRAFSELCQKFTAFLNSSIHGWGYEDVSYIKIPSTFEV</sequence>
<accession>A0AAD4BPB3</accession>
<reference evidence="1" key="1">
    <citation type="submission" date="2019-10" db="EMBL/GenBank/DDBJ databases">
        <authorList>
            <consortium name="DOE Joint Genome Institute"/>
            <person name="Kuo A."/>
            <person name="Miyauchi S."/>
            <person name="Kiss E."/>
            <person name="Drula E."/>
            <person name="Kohler A."/>
            <person name="Sanchez-Garcia M."/>
            <person name="Andreopoulos B."/>
            <person name="Barry K.W."/>
            <person name="Bonito G."/>
            <person name="Buee M."/>
            <person name="Carver A."/>
            <person name="Chen C."/>
            <person name="Cichocki N."/>
            <person name="Clum A."/>
            <person name="Culley D."/>
            <person name="Crous P.W."/>
            <person name="Fauchery L."/>
            <person name="Girlanda M."/>
            <person name="Hayes R."/>
            <person name="Keri Z."/>
            <person name="LaButti K."/>
            <person name="Lipzen A."/>
            <person name="Lombard V."/>
            <person name="Magnuson J."/>
            <person name="Maillard F."/>
            <person name="Morin E."/>
            <person name="Murat C."/>
            <person name="Nolan M."/>
            <person name="Ohm R."/>
            <person name="Pangilinan J."/>
            <person name="Pereira M."/>
            <person name="Perotto S."/>
            <person name="Peter M."/>
            <person name="Riley R."/>
            <person name="Sitrit Y."/>
            <person name="Stielow B."/>
            <person name="Szollosi G."/>
            <person name="Zifcakova L."/>
            <person name="Stursova M."/>
            <person name="Spatafora J.W."/>
            <person name="Tedersoo L."/>
            <person name="Vaario L.-M."/>
            <person name="Yamada A."/>
            <person name="Yan M."/>
            <person name="Wang P."/>
            <person name="Xu J."/>
            <person name="Bruns T."/>
            <person name="Baldrian P."/>
            <person name="Vilgalys R."/>
            <person name="Henrissat B."/>
            <person name="Grigoriev I.V."/>
            <person name="Hibbett D."/>
            <person name="Nagy L.G."/>
            <person name="Martin F.M."/>
        </authorList>
    </citation>
    <scope>NUCLEOTIDE SEQUENCE</scope>
    <source>
        <strain evidence="1">BED1</strain>
    </source>
</reference>
<comment type="caution">
    <text evidence="1">The sequence shown here is derived from an EMBL/GenBank/DDBJ whole genome shotgun (WGS) entry which is preliminary data.</text>
</comment>
<gene>
    <name evidence="1" type="ORF">L210DRAFT_801169</name>
</gene>
<name>A0AAD4BPB3_BOLED</name>